<keyword evidence="2" id="KW-1185">Reference proteome</keyword>
<name>A0AAW0IKI9_QUESU</name>
<gene>
    <name evidence="1" type="ORF">CFP56_002838</name>
</gene>
<comment type="caution">
    <text evidence="1">The sequence shown here is derived from an EMBL/GenBank/DDBJ whole genome shotgun (WGS) entry which is preliminary data.</text>
</comment>
<protein>
    <submittedName>
        <fullName evidence="1">Uncharacterized protein</fullName>
    </submittedName>
</protein>
<organism evidence="1 2">
    <name type="scientific">Quercus suber</name>
    <name type="common">Cork oak</name>
    <dbReference type="NCBI Taxonomy" id="58331"/>
    <lineage>
        <taxon>Eukaryota</taxon>
        <taxon>Viridiplantae</taxon>
        <taxon>Streptophyta</taxon>
        <taxon>Embryophyta</taxon>
        <taxon>Tracheophyta</taxon>
        <taxon>Spermatophyta</taxon>
        <taxon>Magnoliopsida</taxon>
        <taxon>eudicotyledons</taxon>
        <taxon>Gunneridae</taxon>
        <taxon>Pentapetalae</taxon>
        <taxon>rosids</taxon>
        <taxon>fabids</taxon>
        <taxon>Fagales</taxon>
        <taxon>Fagaceae</taxon>
        <taxon>Quercus</taxon>
    </lineage>
</organism>
<accession>A0AAW0IKI9</accession>
<proteinExistence type="predicted"/>
<dbReference type="Proteomes" id="UP000237347">
    <property type="component" value="Unassembled WGS sequence"/>
</dbReference>
<evidence type="ECO:0000313" key="2">
    <source>
        <dbReference type="Proteomes" id="UP000237347"/>
    </source>
</evidence>
<sequence>MAEDLIDSLENMKLTAKEEKTIAISKEGRFPEIETNSDVKHSFSFATTSLMGGLLVEVEDTQTIAISIAFQAELALKSLCNLGSTIF</sequence>
<reference evidence="1 2" key="1">
    <citation type="journal article" date="2018" name="Sci. Data">
        <title>The draft genome sequence of cork oak.</title>
        <authorList>
            <person name="Ramos A.M."/>
            <person name="Usie A."/>
            <person name="Barbosa P."/>
            <person name="Barros P.M."/>
            <person name="Capote T."/>
            <person name="Chaves I."/>
            <person name="Simoes F."/>
            <person name="Abreu I."/>
            <person name="Carrasquinho I."/>
            <person name="Faro C."/>
            <person name="Guimaraes J.B."/>
            <person name="Mendonca D."/>
            <person name="Nobrega F."/>
            <person name="Rodrigues L."/>
            <person name="Saibo N.J.M."/>
            <person name="Varela M.C."/>
            <person name="Egas C."/>
            <person name="Matos J."/>
            <person name="Miguel C.M."/>
            <person name="Oliveira M.M."/>
            <person name="Ricardo C.P."/>
            <person name="Goncalves S."/>
        </authorList>
    </citation>
    <scope>NUCLEOTIDE SEQUENCE [LARGE SCALE GENOMIC DNA]</scope>
    <source>
        <strain evidence="2">cv. HL8</strain>
    </source>
</reference>
<evidence type="ECO:0000313" key="1">
    <source>
        <dbReference type="EMBL" id="KAK7814621.1"/>
    </source>
</evidence>
<dbReference type="EMBL" id="PKMF04001080">
    <property type="protein sequence ID" value="KAK7814621.1"/>
    <property type="molecule type" value="Genomic_DNA"/>
</dbReference>
<dbReference type="AlphaFoldDB" id="A0AAW0IKI9"/>